<proteinExistence type="predicted"/>
<comment type="caution">
    <text evidence="1">The sequence shown here is derived from an EMBL/GenBank/DDBJ whole genome shotgun (WGS) entry which is preliminary data.</text>
</comment>
<dbReference type="EMBL" id="BJWL01000458">
    <property type="protein sequence ID" value="GFS46012.1"/>
    <property type="molecule type" value="Genomic_DNA"/>
</dbReference>
<accession>A0A7J0E087</accession>
<evidence type="ECO:0000313" key="1">
    <source>
        <dbReference type="EMBL" id="GFS46012.1"/>
    </source>
</evidence>
<gene>
    <name evidence="1" type="ORF">Acr_00g0099570</name>
</gene>
<protein>
    <submittedName>
        <fullName evidence="1">Uncharacterized protein</fullName>
    </submittedName>
</protein>
<dbReference type="Proteomes" id="UP000585474">
    <property type="component" value="Unassembled WGS sequence"/>
</dbReference>
<sequence>MGRFEQSSAFKTSLPRVFHRVVATIIKARQQKKPRYSKSQLFHLATSSRGATDVGYFLHQLRQVRRPSAFTELVALDLSRGCLSPNPLDRGKTSPTFSSEPRQVIYTELARATIRVLLRWSELKYCLFLAFGRGSVLRIPISRLPSPPESYLYMETTPCEILSSTAPTITGYSLDSNLTNYVSYISEISFHTHPSEDHAVIHGHGPLLRL</sequence>
<keyword evidence="2" id="KW-1185">Reference proteome</keyword>
<reference evidence="2" key="1">
    <citation type="submission" date="2019-07" db="EMBL/GenBank/DDBJ databases">
        <title>De Novo Assembly of kiwifruit Actinidia rufa.</title>
        <authorList>
            <person name="Sugita-Konishi S."/>
            <person name="Sato K."/>
            <person name="Mori E."/>
            <person name="Abe Y."/>
            <person name="Kisaki G."/>
            <person name="Hamano K."/>
            <person name="Suezawa K."/>
            <person name="Otani M."/>
            <person name="Fukuda T."/>
            <person name="Manabe T."/>
            <person name="Gomi K."/>
            <person name="Tabuchi M."/>
            <person name="Akimitsu K."/>
            <person name="Kataoka I."/>
        </authorList>
    </citation>
    <scope>NUCLEOTIDE SEQUENCE [LARGE SCALE GENOMIC DNA]</scope>
    <source>
        <strain evidence="2">cv. Fuchu</strain>
    </source>
</reference>
<name>A0A7J0E087_9ERIC</name>
<organism evidence="1 2">
    <name type="scientific">Actinidia rufa</name>
    <dbReference type="NCBI Taxonomy" id="165716"/>
    <lineage>
        <taxon>Eukaryota</taxon>
        <taxon>Viridiplantae</taxon>
        <taxon>Streptophyta</taxon>
        <taxon>Embryophyta</taxon>
        <taxon>Tracheophyta</taxon>
        <taxon>Spermatophyta</taxon>
        <taxon>Magnoliopsida</taxon>
        <taxon>eudicotyledons</taxon>
        <taxon>Gunneridae</taxon>
        <taxon>Pentapetalae</taxon>
        <taxon>asterids</taxon>
        <taxon>Ericales</taxon>
        <taxon>Actinidiaceae</taxon>
        <taxon>Actinidia</taxon>
    </lineage>
</organism>
<evidence type="ECO:0000313" key="2">
    <source>
        <dbReference type="Proteomes" id="UP000585474"/>
    </source>
</evidence>
<dbReference type="AlphaFoldDB" id="A0A7J0E087"/>